<evidence type="ECO:0000313" key="1">
    <source>
        <dbReference type="EMBL" id="OMP11233.1"/>
    </source>
</evidence>
<keyword evidence="2" id="KW-1185">Reference proteome</keyword>
<dbReference type="Gramene" id="OMP11233">
    <property type="protein sequence ID" value="OMP11233"/>
    <property type="gene ID" value="CCACVL1_00613"/>
</dbReference>
<accession>A0A1R3KVV5</accession>
<organism evidence="1 2">
    <name type="scientific">Corchorus capsularis</name>
    <name type="common">Jute</name>
    <dbReference type="NCBI Taxonomy" id="210143"/>
    <lineage>
        <taxon>Eukaryota</taxon>
        <taxon>Viridiplantae</taxon>
        <taxon>Streptophyta</taxon>
        <taxon>Embryophyta</taxon>
        <taxon>Tracheophyta</taxon>
        <taxon>Spermatophyta</taxon>
        <taxon>Magnoliopsida</taxon>
        <taxon>eudicotyledons</taxon>
        <taxon>Gunneridae</taxon>
        <taxon>Pentapetalae</taxon>
        <taxon>rosids</taxon>
        <taxon>malvids</taxon>
        <taxon>Malvales</taxon>
        <taxon>Malvaceae</taxon>
        <taxon>Grewioideae</taxon>
        <taxon>Apeibeae</taxon>
        <taxon>Corchorus</taxon>
    </lineage>
</organism>
<dbReference type="EMBL" id="AWWV01001463">
    <property type="protein sequence ID" value="OMP11233.1"/>
    <property type="molecule type" value="Genomic_DNA"/>
</dbReference>
<comment type="caution">
    <text evidence="1">The sequence shown here is derived from an EMBL/GenBank/DDBJ whole genome shotgun (WGS) entry which is preliminary data.</text>
</comment>
<reference evidence="1 2" key="1">
    <citation type="submission" date="2013-09" db="EMBL/GenBank/DDBJ databases">
        <title>Corchorus capsularis genome sequencing.</title>
        <authorList>
            <person name="Alam M."/>
            <person name="Haque M.S."/>
            <person name="Islam M.S."/>
            <person name="Emdad E.M."/>
            <person name="Islam M.M."/>
            <person name="Ahmed B."/>
            <person name="Halim A."/>
            <person name="Hossen Q.M.M."/>
            <person name="Hossain M.Z."/>
            <person name="Ahmed R."/>
            <person name="Khan M.M."/>
            <person name="Islam R."/>
            <person name="Rashid M.M."/>
            <person name="Khan S.A."/>
            <person name="Rahman M.S."/>
            <person name="Alam M."/>
        </authorList>
    </citation>
    <scope>NUCLEOTIDE SEQUENCE [LARGE SCALE GENOMIC DNA]</scope>
    <source>
        <strain evidence="2">cv. CVL-1</strain>
        <tissue evidence="1">Whole seedling</tissue>
    </source>
</reference>
<name>A0A1R3KVV5_COCAP</name>
<gene>
    <name evidence="1" type="ORF">CCACVL1_00613</name>
</gene>
<dbReference type="Proteomes" id="UP000188268">
    <property type="component" value="Unassembled WGS sequence"/>
</dbReference>
<dbReference type="AlphaFoldDB" id="A0A1R3KVV5"/>
<protein>
    <submittedName>
        <fullName evidence="1">Uncharacterized protein</fullName>
    </submittedName>
</protein>
<proteinExistence type="predicted"/>
<evidence type="ECO:0000313" key="2">
    <source>
        <dbReference type="Proteomes" id="UP000188268"/>
    </source>
</evidence>
<sequence>MSQVGDAVPRNSCASLFFMRNDAPTHCPWHVRT</sequence>